<dbReference type="GO" id="GO:0035999">
    <property type="term" value="P:tetrahydrofolate interconversion"/>
    <property type="evidence" value="ECO:0007669"/>
    <property type="project" value="UniProtKB-UniPathway"/>
</dbReference>
<dbReference type="Pfam" id="PF12225">
    <property type="entry name" value="DUF5981"/>
    <property type="match status" value="1"/>
</dbReference>
<evidence type="ECO:0000256" key="5">
    <source>
        <dbReference type="ARBA" id="ARBA00022827"/>
    </source>
</evidence>
<gene>
    <name evidence="10" type="ORF">DCMF_05835</name>
</gene>
<dbReference type="AlphaFoldDB" id="A0A3G1KPK1"/>
<evidence type="ECO:0000256" key="7">
    <source>
        <dbReference type="ARBA" id="ARBA00048628"/>
    </source>
</evidence>
<evidence type="ECO:0000256" key="2">
    <source>
        <dbReference type="ARBA" id="ARBA00004777"/>
    </source>
</evidence>
<evidence type="ECO:0000256" key="6">
    <source>
        <dbReference type="ARBA" id="ARBA00023002"/>
    </source>
</evidence>
<comment type="pathway">
    <text evidence="2 8">One-carbon metabolism; tetrahydrofolate interconversion.</text>
</comment>
<dbReference type="GO" id="GO:0005829">
    <property type="term" value="C:cytosol"/>
    <property type="evidence" value="ECO:0007669"/>
    <property type="project" value="TreeGrafter"/>
</dbReference>
<dbReference type="GO" id="GO:0009086">
    <property type="term" value="P:methionine biosynthetic process"/>
    <property type="evidence" value="ECO:0007669"/>
    <property type="project" value="TreeGrafter"/>
</dbReference>
<evidence type="ECO:0000256" key="4">
    <source>
        <dbReference type="ARBA" id="ARBA00022630"/>
    </source>
</evidence>
<keyword evidence="6 8" id="KW-0560">Oxidoreductase</keyword>
<dbReference type="InterPro" id="IPR003171">
    <property type="entry name" value="Mehydrof_redctse-like"/>
</dbReference>
<dbReference type="GO" id="GO:0106312">
    <property type="term" value="F:methylenetetrahydrofolate reductase (NADH) activity"/>
    <property type="evidence" value="ECO:0007669"/>
    <property type="project" value="UniProtKB-EC"/>
</dbReference>
<comment type="similarity">
    <text evidence="3 8">Belongs to the methylenetetrahydrofolate reductase family.</text>
</comment>
<dbReference type="CDD" id="cd00537">
    <property type="entry name" value="MTHFR"/>
    <property type="match status" value="1"/>
</dbReference>
<sequence length="543" mass="61168">MKKRDNVILFGRGGNKVENRFKESLLNPNTMSVTWELVPGRGAREKSQESALEAAEQAAKGGKIHALTITDNPGGNPAMLADYLGEEILKRGIEPLVHFTCKDKNRNQMESQLYALDRAQVRSLLVMTGDYPVTGFQGRPKPVFDIDPTHALELIGEMNQGLEYPGLKGTVKHQASDFFAGAAVSPFKAHEAEQMVQYYKLKKKVASGAQFIVPQLGYDARKFHELIQFMRQNNLNVPVVGNIYILPYGAGKLMNENKVPGCVVTNKLLAELDRERTLADKGVEARLLRAAKMYAFMKGMGFNGVHIGGHGIKYAQVEYIIEKGEELSANWMDLVHEFDYPMDNGFYYYQKDEKTGLNSEIPTERKGRPLDTKVEFIYRVSRVFHSLVFEPHKNFFGLMKGISKFVEGKKIEKCYHFLEHMAKVTLYDCKDCGDCALIDLAYACPMSQCPKNQRNGACGGSYNGWCEVHPEKKKCVYVRAYARLKDYGHESQLDSYHVSPCNWDLYQTSSWINFYLGKDHSAERLGLNKDSKKVDAGGKAVGK</sequence>
<keyword evidence="11" id="KW-1185">Reference proteome</keyword>
<proteinExistence type="inferred from homology"/>
<accession>A0A3G1KPK1</accession>
<evidence type="ECO:0000256" key="3">
    <source>
        <dbReference type="ARBA" id="ARBA00006743"/>
    </source>
</evidence>
<dbReference type="Proteomes" id="UP000323521">
    <property type="component" value="Chromosome"/>
</dbReference>
<keyword evidence="5 8" id="KW-0274">FAD</keyword>
<comment type="cofactor">
    <cofactor evidence="1 8">
        <name>FAD</name>
        <dbReference type="ChEBI" id="CHEBI:57692"/>
    </cofactor>
</comment>
<evidence type="ECO:0000313" key="11">
    <source>
        <dbReference type="Proteomes" id="UP000323521"/>
    </source>
</evidence>
<keyword evidence="4 8" id="KW-0285">Flavoprotein</keyword>
<evidence type="ECO:0000256" key="8">
    <source>
        <dbReference type="RuleBase" id="RU003862"/>
    </source>
</evidence>
<evidence type="ECO:0000256" key="1">
    <source>
        <dbReference type="ARBA" id="ARBA00001974"/>
    </source>
</evidence>
<dbReference type="InterPro" id="IPR022026">
    <property type="entry name" value="DUF5981"/>
</dbReference>
<dbReference type="PANTHER" id="PTHR45754">
    <property type="entry name" value="METHYLENETETRAHYDROFOLATE REDUCTASE"/>
    <property type="match status" value="1"/>
</dbReference>
<dbReference type="Gene3D" id="3.20.20.220">
    <property type="match status" value="1"/>
</dbReference>
<comment type="catalytic activity">
    <reaction evidence="7">
        <text>(6S)-5-methyl-5,6,7,8-tetrahydrofolate + NAD(+) = (6R)-5,10-methylene-5,6,7,8-tetrahydrofolate + NADH + H(+)</text>
        <dbReference type="Rhea" id="RHEA:19821"/>
        <dbReference type="ChEBI" id="CHEBI:15378"/>
        <dbReference type="ChEBI" id="CHEBI:15636"/>
        <dbReference type="ChEBI" id="CHEBI:18608"/>
        <dbReference type="ChEBI" id="CHEBI:57540"/>
        <dbReference type="ChEBI" id="CHEBI:57945"/>
        <dbReference type="EC" id="1.5.1.54"/>
    </reaction>
    <physiologicalReaction direction="right-to-left" evidence="7">
        <dbReference type="Rhea" id="RHEA:19823"/>
    </physiologicalReaction>
</comment>
<protein>
    <recommendedName>
        <fullName evidence="8">Methylenetetrahydrofolate reductase</fullName>
    </recommendedName>
</protein>
<name>A0A3G1KPK1_FORW1</name>
<dbReference type="UniPathway" id="UPA00193"/>
<dbReference type="EMBL" id="CP017634">
    <property type="protein sequence ID" value="ATW24368.1"/>
    <property type="molecule type" value="Genomic_DNA"/>
</dbReference>
<dbReference type="KEGG" id="fwa:DCMF_05835"/>
<reference evidence="10 11" key="1">
    <citation type="submission" date="2016-10" db="EMBL/GenBank/DDBJ databases">
        <title>Complete Genome Sequence of Peptococcaceae strain DCMF.</title>
        <authorList>
            <person name="Edwards R.J."/>
            <person name="Holland S.I."/>
            <person name="Deshpande N.P."/>
            <person name="Wong Y.K."/>
            <person name="Ertan H."/>
            <person name="Manefield M."/>
            <person name="Russell T.L."/>
            <person name="Lee M.J."/>
        </authorList>
    </citation>
    <scope>NUCLEOTIDE SEQUENCE [LARGE SCALE GENOMIC DNA]</scope>
    <source>
        <strain evidence="10 11">DCMF</strain>
    </source>
</reference>
<feature type="domain" description="Methylene-tetrahydrofolate reductase C-terminal-like" evidence="9">
    <location>
        <begin position="411"/>
        <end position="503"/>
    </location>
</feature>
<dbReference type="GO" id="GO:0071949">
    <property type="term" value="F:FAD binding"/>
    <property type="evidence" value="ECO:0007669"/>
    <property type="project" value="TreeGrafter"/>
</dbReference>
<dbReference type="SUPFAM" id="SSF51730">
    <property type="entry name" value="FAD-linked oxidoreductase"/>
    <property type="match status" value="1"/>
</dbReference>
<organism evidence="10 11">
    <name type="scientific">Formimonas warabiya</name>
    <dbReference type="NCBI Taxonomy" id="1761012"/>
    <lineage>
        <taxon>Bacteria</taxon>
        <taxon>Bacillati</taxon>
        <taxon>Bacillota</taxon>
        <taxon>Clostridia</taxon>
        <taxon>Eubacteriales</taxon>
        <taxon>Peptococcaceae</taxon>
        <taxon>Candidatus Formimonas</taxon>
    </lineage>
</organism>
<evidence type="ECO:0000259" key="9">
    <source>
        <dbReference type="Pfam" id="PF12225"/>
    </source>
</evidence>
<dbReference type="Pfam" id="PF02219">
    <property type="entry name" value="MTHFR"/>
    <property type="match status" value="1"/>
</dbReference>
<dbReference type="PANTHER" id="PTHR45754:SF3">
    <property type="entry name" value="METHYLENETETRAHYDROFOLATE REDUCTASE (NADPH)"/>
    <property type="match status" value="1"/>
</dbReference>
<dbReference type="InterPro" id="IPR029041">
    <property type="entry name" value="FAD-linked_oxidoreductase-like"/>
</dbReference>
<evidence type="ECO:0000313" key="10">
    <source>
        <dbReference type="EMBL" id="ATW24368.1"/>
    </source>
</evidence>